<comment type="caution">
    <text evidence="5">The sequence shown here is derived from an EMBL/GenBank/DDBJ whole genome shotgun (WGS) entry which is preliminary data.</text>
</comment>
<dbReference type="Pfam" id="PF00392">
    <property type="entry name" value="GntR"/>
    <property type="match status" value="1"/>
</dbReference>
<protein>
    <submittedName>
        <fullName evidence="5">GntR family transcriptional regulator</fullName>
    </submittedName>
</protein>
<evidence type="ECO:0000313" key="5">
    <source>
        <dbReference type="EMBL" id="RHW27025.1"/>
    </source>
</evidence>
<dbReference type="PANTHER" id="PTHR43537">
    <property type="entry name" value="TRANSCRIPTIONAL REGULATOR, GNTR FAMILY"/>
    <property type="match status" value="1"/>
</dbReference>
<dbReference type="Gene3D" id="1.10.10.10">
    <property type="entry name" value="Winged helix-like DNA-binding domain superfamily/Winged helix DNA-binding domain"/>
    <property type="match status" value="1"/>
</dbReference>
<dbReference type="SMART" id="SM00895">
    <property type="entry name" value="FCD"/>
    <property type="match status" value="1"/>
</dbReference>
<evidence type="ECO:0000256" key="3">
    <source>
        <dbReference type="ARBA" id="ARBA00023163"/>
    </source>
</evidence>
<sequence>MDAMFEWHEKRTTTPDGVYRVLRAAILDGSVPPGGQLREAHIAADLGISRSPLREALTLLENEGLVVKVPFRGAFVAEVSAEEVAEIASVRLLVEPYAGELAADALRGAERHRLVKATEDLRRTTDEDDIPASIDAHLQFHRLFYDLSGHGVLRELWGGWETKLRLYLSVDHRSYDDLHEIADDHERLAAVALEGDVEAFRRELAAHFQSALSAGPPDKET</sequence>
<dbReference type="OrthoDB" id="3267569at2"/>
<dbReference type="PANTHER" id="PTHR43537:SF45">
    <property type="entry name" value="GNTR FAMILY REGULATORY PROTEIN"/>
    <property type="match status" value="1"/>
</dbReference>
<keyword evidence="1" id="KW-0805">Transcription regulation</keyword>
<proteinExistence type="predicted"/>
<evidence type="ECO:0000259" key="4">
    <source>
        <dbReference type="PROSITE" id="PS50949"/>
    </source>
</evidence>
<dbReference type="Proteomes" id="UP000283644">
    <property type="component" value="Unassembled WGS sequence"/>
</dbReference>
<gene>
    <name evidence="5" type="ORF">D0Z08_10115</name>
</gene>
<dbReference type="EMBL" id="QXGH01000014">
    <property type="protein sequence ID" value="RHW27025.1"/>
    <property type="molecule type" value="Genomic_DNA"/>
</dbReference>
<dbReference type="SUPFAM" id="SSF46785">
    <property type="entry name" value="Winged helix' DNA-binding domain"/>
    <property type="match status" value="1"/>
</dbReference>
<accession>A0A417Y360</accession>
<dbReference type="InterPro" id="IPR036390">
    <property type="entry name" value="WH_DNA-bd_sf"/>
</dbReference>
<dbReference type="AlphaFoldDB" id="A0A417Y360"/>
<organism evidence="5 6">
    <name type="scientific">Nocardioides immobilis</name>
    <dbReference type="NCBI Taxonomy" id="2049295"/>
    <lineage>
        <taxon>Bacteria</taxon>
        <taxon>Bacillati</taxon>
        <taxon>Actinomycetota</taxon>
        <taxon>Actinomycetes</taxon>
        <taxon>Propionibacteriales</taxon>
        <taxon>Nocardioidaceae</taxon>
        <taxon>Nocardioides</taxon>
    </lineage>
</organism>
<keyword evidence="2" id="KW-0238">DNA-binding</keyword>
<dbReference type="InterPro" id="IPR011711">
    <property type="entry name" value="GntR_C"/>
</dbReference>
<dbReference type="CDD" id="cd07377">
    <property type="entry name" value="WHTH_GntR"/>
    <property type="match status" value="1"/>
</dbReference>
<feature type="domain" description="HTH gntR-type" evidence="4">
    <location>
        <begin position="12"/>
        <end position="79"/>
    </location>
</feature>
<dbReference type="PROSITE" id="PS50949">
    <property type="entry name" value="HTH_GNTR"/>
    <property type="match status" value="1"/>
</dbReference>
<name>A0A417Y360_9ACTN</name>
<dbReference type="InterPro" id="IPR036388">
    <property type="entry name" value="WH-like_DNA-bd_sf"/>
</dbReference>
<dbReference type="Pfam" id="PF07729">
    <property type="entry name" value="FCD"/>
    <property type="match status" value="1"/>
</dbReference>
<dbReference type="GO" id="GO:0003677">
    <property type="term" value="F:DNA binding"/>
    <property type="evidence" value="ECO:0007669"/>
    <property type="project" value="UniProtKB-KW"/>
</dbReference>
<evidence type="ECO:0000256" key="1">
    <source>
        <dbReference type="ARBA" id="ARBA00023015"/>
    </source>
</evidence>
<evidence type="ECO:0000256" key="2">
    <source>
        <dbReference type="ARBA" id="ARBA00023125"/>
    </source>
</evidence>
<dbReference type="SUPFAM" id="SSF48008">
    <property type="entry name" value="GntR ligand-binding domain-like"/>
    <property type="match status" value="1"/>
</dbReference>
<dbReference type="PRINTS" id="PR00035">
    <property type="entry name" value="HTHGNTR"/>
</dbReference>
<dbReference type="GO" id="GO:0003700">
    <property type="term" value="F:DNA-binding transcription factor activity"/>
    <property type="evidence" value="ECO:0007669"/>
    <property type="project" value="InterPro"/>
</dbReference>
<dbReference type="InterPro" id="IPR000524">
    <property type="entry name" value="Tscrpt_reg_HTH_GntR"/>
</dbReference>
<keyword evidence="6" id="KW-1185">Reference proteome</keyword>
<evidence type="ECO:0000313" key="6">
    <source>
        <dbReference type="Proteomes" id="UP000283644"/>
    </source>
</evidence>
<dbReference type="SMART" id="SM00345">
    <property type="entry name" value="HTH_GNTR"/>
    <property type="match status" value="1"/>
</dbReference>
<reference evidence="5 6" key="1">
    <citation type="submission" date="2018-09" db="EMBL/GenBank/DDBJ databases">
        <title>Genome sequencing of Nocardioides immobilis CCTCC AB 2017083 for comparison to Nocardioides silvaticus.</title>
        <authorList>
            <person name="Li C."/>
            <person name="Wang G."/>
        </authorList>
    </citation>
    <scope>NUCLEOTIDE SEQUENCE [LARGE SCALE GENOMIC DNA]</scope>
    <source>
        <strain evidence="5 6">CCTCC AB 2017083</strain>
    </source>
</reference>
<keyword evidence="3" id="KW-0804">Transcription</keyword>
<dbReference type="Gene3D" id="1.20.120.530">
    <property type="entry name" value="GntR ligand-binding domain-like"/>
    <property type="match status" value="1"/>
</dbReference>
<dbReference type="InterPro" id="IPR008920">
    <property type="entry name" value="TF_FadR/GntR_C"/>
</dbReference>